<organism evidence="2 3">
    <name type="scientific">Capillimicrobium parvum</name>
    <dbReference type="NCBI Taxonomy" id="2884022"/>
    <lineage>
        <taxon>Bacteria</taxon>
        <taxon>Bacillati</taxon>
        <taxon>Actinomycetota</taxon>
        <taxon>Thermoleophilia</taxon>
        <taxon>Solirubrobacterales</taxon>
        <taxon>Capillimicrobiaceae</taxon>
        <taxon>Capillimicrobium</taxon>
    </lineage>
</organism>
<feature type="chain" id="PRO_5039595379" description="Glycoside hydrolase family 5 domain-containing protein" evidence="1">
    <location>
        <begin position="35"/>
        <end position="377"/>
    </location>
</feature>
<dbReference type="SUPFAM" id="SSF51445">
    <property type="entry name" value="(Trans)glycosidases"/>
    <property type="match status" value="1"/>
</dbReference>
<dbReference type="InterPro" id="IPR051923">
    <property type="entry name" value="Glycosyl_Hydrolase_39"/>
</dbReference>
<evidence type="ECO:0000256" key="1">
    <source>
        <dbReference type="SAM" id="SignalP"/>
    </source>
</evidence>
<dbReference type="PANTHER" id="PTHR12631">
    <property type="entry name" value="ALPHA-L-IDURONIDASE"/>
    <property type="match status" value="1"/>
</dbReference>
<dbReference type="KEGG" id="sbae:DSM104329_05230"/>
<feature type="signal peptide" evidence="1">
    <location>
        <begin position="1"/>
        <end position="34"/>
    </location>
</feature>
<dbReference type="Proteomes" id="UP001162834">
    <property type="component" value="Chromosome"/>
</dbReference>
<reference evidence="2" key="1">
    <citation type="journal article" date="2022" name="Int. J. Syst. Evol. Microbiol.">
        <title>Pseudomonas aegrilactucae sp. nov. and Pseudomonas morbosilactucae sp. nov., pathogens causing bacterial rot of lettuce in Japan.</title>
        <authorList>
            <person name="Sawada H."/>
            <person name="Fujikawa T."/>
            <person name="Satou M."/>
        </authorList>
    </citation>
    <scope>NUCLEOTIDE SEQUENCE</scope>
    <source>
        <strain evidence="2">0166_1</strain>
    </source>
</reference>
<dbReference type="RefSeq" id="WP_259312815.1">
    <property type="nucleotide sequence ID" value="NZ_CP087164.1"/>
</dbReference>
<dbReference type="GO" id="GO:0004553">
    <property type="term" value="F:hydrolase activity, hydrolyzing O-glycosyl compounds"/>
    <property type="evidence" value="ECO:0007669"/>
    <property type="project" value="TreeGrafter"/>
</dbReference>
<name>A0A9E6Y2G4_9ACTN</name>
<evidence type="ECO:0000313" key="3">
    <source>
        <dbReference type="Proteomes" id="UP001162834"/>
    </source>
</evidence>
<protein>
    <recommendedName>
        <fullName evidence="4">Glycoside hydrolase family 5 domain-containing protein</fullName>
    </recommendedName>
</protein>
<sequence>MTLSGRRATAPATTFAALLAAVALALVLTACASAAPSRDGAPARAQAARAPVEKAIWGPVAMPDGSSAFPVYKQLKVDVFQVQLNWAQTAASRPADPTNPDDPAYRWPKLVDTAVADAGGQGIQVAIMVRGTPGWANGGKDASWAPDDAADYAAFVTAAARRYPQVRRWMIWGEPTREGNFQPMPANSKTGPRRYALLLDAAYGALKAVSARNVVIGGMTWTVGLVRPADFVKWMRLPNGNPPRLDWYGHNPFSTRFPKLKAKPYVKGLRDLSDIDTLHHELARAYGARAAPKLWLSEFTISSDRANRAYNFSVSRKEQARWVTAAFRLVNSVSYVAGLGWFDLYDEDPSVAGSLTNGLMTYSGARKPAFTAYRDAK</sequence>
<proteinExistence type="predicted"/>
<accession>A0A9E6Y2G4</accession>
<dbReference type="Gene3D" id="3.20.20.80">
    <property type="entry name" value="Glycosidases"/>
    <property type="match status" value="1"/>
</dbReference>
<dbReference type="EMBL" id="CP087164">
    <property type="protein sequence ID" value="UGS38800.1"/>
    <property type="molecule type" value="Genomic_DNA"/>
</dbReference>
<dbReference type="AlphaFoldDB" id="A0A9E6Y2G4"/>
<gene>
    <name evidence="2" type="ORF">DSM104329_05230</name>
</gene>
<dbReference type="InterPro" id="IPR017853">
    <property type="entry name" value="GH"/>
</dbReference>
<dbReference type="PROSITE" id="PS51257">
    <property type="entry name" value="PROKAR_LIPOPROTEIN"/>
    <property type="match status" value="1"/>
</dbReference>
<evidence type="ECO:0008006" key="4">
    <source>
        <dbReference type="Google" id="ProtNLM"/>
    </source>
</evidence>
<dbReference type="PANTHER" id="PTHR12631:SF10">
    <property type="entry name" value="BETA-XYLOSIDASE-LIKE PROTEIN-RELATED"/>
    <property type="match status" value="1"/>
</dbReference>
<keyword evidence="1" id="KW-0732">Signal</keyword>
<keyword evidence="3" id="KW-1185">Reference proteome</keyword>
<evidence type="ECO:0000313" key="2">
    <source>
        <dbReference type="EMBL" id="UGS38800.1"/>
    </source>
</evidence>